<dbReference type="Gene3D" id="3.80.10.10">
    <property type="entry name" value="Ribonuclease Inhibitor"/>
    <property type="match status" value="2"/>
</dbReference>
<dbReference type="EMBL" id="CYKH01000567">
    <property type="protein sequence ID" value="CUG06214.1"/>
    <property type="molecule type" value="Genomic_DNA"/>
</dbReference>
<dbReference type="PANTHER" id="PTHR15454:SF56">
    <property type="entry name" value="PROTEIN PHOSPHATASE 1 REGULATORY SUBUNIT 7-RELATED"/>
    <property type="match status" value="1"/>
</dbReference>
<dbReference type="InterPro" id="IPR032675">
    <property type="entry name" value="LRR_dom_sf"/>
</dbReference>
<dbReference type="SUPFAM" id="SSF52058">
    <property type="entry name" value="L domain-like"/>
    <property type="match status" value="1"/>
</dbReference>
<dbReference type="InterPro" id="IPR001611">
    <property type="entry name" value="Leu-rich_rpt"/>
</dbReference>
<dbReference type="Proteomes" id="UP000051952">
    <property type="component" value="Unassembled WGS sequence"/>
</dbReference>
<sequence>MTHDDIPQELDEQQVIQNLLATKRTSDSKSLEKEVIWASLSGLGHNDRGLVVYTTCALSSLSLANIDALSAYPFLQRLVLDNNHLTTLQPLQHAASLLSISAAYNKLDQSALKHLRASSSTLEKIDLSFNQLTSLDGVGAFPYLTEFHASNNQVKAVTRGQFEGLRSLTKVVLQENMIASVDADAFSKCNIRHLNLSKNEIAELKFVNRIQGSLATLNVADNNVMHFEPIVNLMLLSTLDLSGNNIYDQAELLMLAKVPTLREVGLIGNPLCSLSHGIHDVLDDDAASDVVLDDVPPPKKDTIAEQHAARKTIVAAPISKERAAPPVVDQSPEEEDEGELNALSLEQQYRLIVLHKAPNITKLDGVDVSPQELTLSKNLKGGADRTHRQEVKSKFLVSASGSAASTLRKSKTAA</sequence>
<dbReference type="AlphaFoldDB" id="A0A0S4J2K3"/>
<reference evidence="4" key="1">
    <citation type="submission" date="2015-09" db="EMBL/GenBank/DDBJ databases">
        <authorList>
            <consortium name="Pathogen Informatics"/>
        </authorList>
    </citation>
    <scope>NUCLEOTIDE SEQUENCE [LARGE SCALE GENOMIC DNA]</scope>
    <source>
        <strain evidence="4">Lake Konstanz</strain>
    </source>
</reference>
<dbReference type="Pfam" id="PF13855">
    <property type="entry name" value="LRR_8"/>
    <property type="match status" value="1"/>
</dbReference>
<keyword evidence="4" id="KW-1185">Reference proteome</keyword>
<proteinExistence type="predicted"/>
<protein>
    <submittedName>
        <fullName evidence="3">Leucine-rich repeat protein, putative</fullName>
    </submittedName>
</protein>
<dbReference type="OMA" id="FANCFTV"/>
<dbReference type="PANTHER" id="PTHR15454">
    <property type="entry name" value="NISCHARIN RELATED"/>
    <property type="match status" value="1"/>
</dbReference>
<dbReference type="GO" id="GO:0005737">
    <property type="term" value="C:cytoplasm"/>
    <property type="evidence" value="ECO:0007669"/>
    <property type="project" value="TreeGrafter"/>
</dbReference>
<keyword evidence="2" id="KW-0677">Repeat</keyword>
<keyword evidence="1" id="KW-0433">Leucine-rich repeat</keyword>
<evidence type="ECO:0000256" key="1">
    <source>
        <dbReference type="ARBA" id="ARBA00022614"/>
    </source>
</evidence>
<evidence type="ECO:0000313" key="4">
    <source>
        <dbReference type="Proteomes" id="UP000051952"/>
    </source>
</evidence>
<dbReference type="OrthoDB" id="271226at2759"/>
<evidence type="ECO:0000256" key="2">
    <source>
        <dbReference type="ARBA" id="ARBA00022737"/>
    </source>
</evidence>
<dbReference type="PROSITE" id="PS51450">
    <property type="entry name" value="LRR"/>
    <property type="match status" value="2"/>
</dbReference>
<organism evidence="3 4">
    <name type="scientific">Bodo saltans</name>
    <name type="common">Flagellated protozoan</name>
    <dbReference type="NCBI Taxonomy" id="75058"/>
    <lineage>
        <taxon>Eukaryota</taxon>
        <taxon>Discoba</taxon>
        <taxon>Euglenozoa</taxon>
        <taxon>Kinetoplastea</taxon>
        <taxon>Metakinetoplastina</taxon>
        <taxon>Eubodonida</taxon>
        <taxon>Bodonidae</taxon>
        <taxon>Bodo</taxon>
    </lineage>
</organism>
<evidence type="ECO:0000313" key="3">
    <source>
        <dbReference type="EMBL" id="CUG06214.1"/>
    </source>
</evidence>
<gene>
    <name evidence="3" type="ORF">BSAL_72020</name>
</gene>
<name>A0A0S4J2K3_BODSA</name>
<accession>A0A0S4J2K3</accession>
<dbReference type="VEuPathDB" id="TriTrypDB:BSAL_72020"/>